<dbReference type="InterPro" id="IPR024414">
    <property type="entry name" value="Uncharacterised_PrgI"/>
</dbReference>
<evidence type="ECO:0000313" key="2">
    <source>
        <dbReference type="EMBL" id="QNM07908.1"/>
    </source>
</evidence>
<keyword evidence="1" id="KW-0812">Transmembrane</keyword>
<dbReference type="RefSeq" id="WP_249328507.1">
    <property type="nucleotide sequence ID" value="NZ_CP060635.1"/>
</dbReference>
<name>A0A7G9GAS6_9FIRM</name>
<accession>A0A7G9GAS6</accession>
<keyword evidence="3" id="KW-1185">Reference proteome</keyword>
<reference evidence="2 3" key="1">
    <citation type="submission" date="2020-08" db="EMBL/GenBank/DDBJ databases">
        <authorList>
            <person name="Liu C."/>
            <person name="Sun Q."/>
        </authorList>
    </citation>
    <scope>NUCLEOTIDE SEQUENCE [LARGE SCALE GENOMIC DNA]</scope>
    <source>
        <strain evidence="2 3">NSJ-29</strain>
    </source>
</reference>
<organism evidence="2 3">
    <name type="scientific">Wansuia hejianensis</name>
    <dbReference type="NCBI Taxonomy" id="2763667"/>
    <lineage>
        <taxon>Bacteria</taxon>
        <taxon>Bacillati</taxon>
        <taxon>Bacillota</taxon>
        <taxon>Clostridia</taxon>
        <taxon>Lachnospirales</taxon>
        <taxon>Lachnospiraceae</taxon>
        <taxon>Wansuia</taxon>
    </lineage>
</organism>
<dbReference type="AlphaFoldDB" id="A0A7G9GAS6"/>
<feature type="transmembrane region" description="Helical" evidence="1">
    <location>
        <begin position="21"/>
        <end position="43"/>
    </location>
</feature>
<dbReference type="EMBL" id="CP060635">
    <property type="protein sequence ID" value="QNM07908.1"/>
    <property type="molecule type" value="Genomic_DNA"/>
</dbReference>
<gene>
    <name evidence="2" type="ORF">H9Q79_13445</name>
</gene>
<evidence type="ECO:0000313" key="3">
    <source>
        <dbReference type="Proteomes" id="UP000515860"/>
    </source>
</evidence>
<keyword evidence="1" id="KW-0472">Membrane</keyword>
<evidence type="ECO:0000256" key="1">
    <source>
        <dbReference type="SAM" id="Phobius"/>
    </source>
</evidence>
<dbReference type="Pfam" id="PF12666">
    <property type="entry name" value="PrgI"/>
    <property type="match status" value="1"/>
</dbReference>
<dbReference type="Proteomes" id="UP000515860">
    <property type="component" value="Chromosome"/>
</dbReference>
<proteinExistence type="predicted"/>
<keyword evidence="1" id="KW-1133">Transmembrane helix</keyword>
<dbReference type="KEGG" id="whj:H9Q79_13445"/>
<sequence length="129" mass="14427">MKIRVNKDFLREYKDDAWKGFSGKEVMTLLLAAGTAIALVFLLHMGLGIAPAVAVYLSVPAASPIVLLGFYRYQGYLSPIRLLREIYYTYKAKELPYAAEETRNKVHLFQMQKTEGKGGRKHGGTACNP</sequence>
<feature type="transmembrane region" description="Helical" evidence="1">
    <location>
        <begin position="49"/>
        <end position="71"/>
    </location>
</feature>
<protein>
    <submittedName>
        <fullName evidence="2">PrgI family protein</fullName>
    </submittedName>
</protein>